<protein>
    <submittedName>
        <fullName evidence="4">Ricin-type beta-trefoil lectin domain-containing protein</fullName>
    </submittedName>
</protein>
<dbReference type="PROSITE" id="PS50231">
    <property type="entry name" value="RICIN_B_LECTIN"/>
    <property type="match status" value="1"/>
</dbReference>
<dbReference type="SUPFAM" id="SSF50370">
    <property type="entry name" value="Ricin B-like lectins"/>
    <property type="match status" value="1"/>
</dbReference>
<keyword evidence="2" id="KW-0812">Transmembrane</keyword>
<proteinExistence type="predicted"/>
<dbReference type="RefSeq" id="WP_143232435.1">
    <property type="nucleotide sequence ID" value="NZ_BOMU01000047.1"/>
</dbReference>
<dbReference type="Gene3D" id="2.80.10.50">
    <property type="match status" value="1"/>
</dbReference>
<keyword evidence="2" id="KW-1133">Transmembrane helix</keyword>
<feature type="compositionally biased region" description="Low complexity" evidence="1">
    <location>
        <begin position="116"/>
        <end position="129"/>
    </location>
</feature>
<accession>A0A239AAI3</accession>
<gene>
    <name evidence="4" type="ORF">SAMN06264365_107143</name>
</gene>
<feature type="transmembrane region" description="Helical" evidence="2">
    <location>
        <begin position="69"/>
        <end position="90"/>
    </location>
</feature>
<keyword evidence="4" id="KW-0430">Lectin</keyword>
<evidence type="ECO:0000259" key="3">
    <source>
        <dbReference type="SMART" id="SM00458"/>
    </source>
</evidence>
<dbReference type="InterPro" id="IPR000772">
    <property type="entry name" value="Ricin_B_lectin"/>
</dbReference>
<feature type="compositionally biased region" description="Low complexity" evidence="1">
    <location>
        <begin position="146"/>
        <end position="170"/>
    </location>
</feature>
<feature type="region of interest" description="Disordered" evidence="1">
    <location>
        <begin position="20"/>
        <end position="63"/>
    </location>
</feature>
<evidence type="ECO:0000313" key="5">
    <source>
        <dbReference type="Proteomes" id="UP000198415"/>
    </source>
</evidence>
<sequence>MNDEDFGDNRDPLLVRPFIVQDDESGEHDSSGATWPAGTASDSPTQVLPVFSGTAAGEPRRARRKRRPLLLAGVGVGVVAVLAAVGYAALRPGFQPALSSDLPDHPLPAVTGPATGSPSADAGVAAGANNGDGTGSGDTGQGVGGAATRLPTAAASTTPTGSAAASPAGSVEPDPPALVPSAPTVGTGILVSGNGLCLDLPNANPVDDSVIQVFDCNRSVAQVWTLADDGTLRVMGKCALLVGDDTVHLTPCDLRTTAQWRVTGDRELVNAANSNCLTDPSDGAIPGTRVVVAKCAGRSNQHWSLS</sequence>
<evidence type="ECO:0000256" key="2">
    <source>
        <dbReference type="SAM" id="Phobius"/>
    </source>
</evidence>
<feature type="compositionally biased region" description="Gly residues" evidence="1">
    <location>
        <begin position="130"/>
        <end position="145"/>
    </location>
</feature>
<feature type="region of interest" description="Disordered" evidence="1">
    <location>
        <begin position="105"/>
        <end position="180"/>
    </location>
</feature>
<name>A0A239AAI3_9ACTN</name>
<dbReference type="EMBL" id="FZNR01000007">
    <property type="protein sequence ID" value="SNR91893.1"/>
    <property type="molecule type" value="Genomic_DNA"/>
</dbReference>
<dbReference type="Proteomes" id="UP000198415">
    <property type="component" value="Unassembled WGS sequence"/>
</dbReference>
<dbReference type="GO" id="GO:0030246">
    <property type="term" value="F:carbohydrate binding"/>
    <property type="evidence" value="ECO:0007669"/>
    <property type="project" value="UniProtKB-KW"/>
</dbReference>
<dbReference type="OrthoDB" id="3298556at2"/>
<keyword evidence="2" id="KW-0472">Membrane</keyword>
<feature type="domain" description="Ricin B lectin" evidence="3">
    <location>
        <begin position="186"/>
        <end position="306"/>
    </location>
</feature>
<dbReference type="InterPro" id="IPR035992">
    <property type="entry name" value="Ricin_B-like_lectins"/>
</dbReference>
<evidence type="ECO:0000256" key="1">
    <source>
        <dbReference type="SAM" id="MobiDB-lite"/>
    </source>
</evidence>
<dbReference type="SMART" id="SM00458">
    <property type="entry name" value="RICIN"/>
    <property type="match status" value="1"/>
</dbReference>
<organism evidence="4 5">
    <name type="scientific">Actinoplanes regularis</name>
    <dbReference type="NCBI Taxonomy" id="52697"/>
    <lineage>
        <taxon>Bacteria</taxon>
        <taxon>Bacillati</taxon>
        <taxon>Actinomycetota</taxon>
        <taxon>Actinomycetes</taxon>
        <taxon>Micromonosporales</taxon>
        <taxon>Micromonosporaceae</taxon>
        <taxon>Actinoplanes</taxon>
    </lineage>
</organism>
<evidence type="ECO:0000313" key="4">
    <source>
        <dbReference type="EMBL" id="SNR91893.1"/>
    </source>
</evidence>
<dbReference type="Pfam" id="PF00652">
    <property type="entry name" value="Ricin_B_lectin"/>
    <property type="match status" value="1"/>
</dbReference>
<keyword evidence="5" id="KW-1185">Reference proteome</keyword>
<reference evidence="4 5" key="1">
    <citation type="submission" date="2017-06" db="EMBL/GenBank/DDBJ databases">
        <authorList>
            <person name="Kim H.J."/>
            <person name="Triplett B.A."/>
        </authorList>
    </citation>
    <scope>NUCLEOTIDE SEQUENCE [LARGE SCALE GENOMIC DNA]</scope>
    <source>
        <strain evidence="4 5">DSM 43151</strain>
    </source>
</reference>
<dbReference type="AlphaFoldDB" id="A0A239AAI3"/>